<dbReference type="EMBL" id="MN739271">
    <property type="protein sequence ID" value="QHS96637.1"/>
    <property type="molecule type" value="Genomic_DNA"/>
</dbReference>
<evidence type="ECO:0000256" key="1">
    <source>
        <dbReference type="SAM" id="Phobius"/>
    </source>
</evidence>
<organism evidence="2">
    <name type="scientific">viral metagenome</name>
    <dbReference type="NCBI Taxonomy" id="1070528"/>
    <lineage>
        <taxon>unclassified sequences</taxon>
        <taxon>metagenomes</taxon>
        <taxon>organismal metagenomes</taxon>
    </lineage>
</organism>
<keyword evidence="1" id="KW-0472">Membrane</keyword>
<name>A0A6C0BWD8_9ZZZZ</name>
<feature type="transmembrane region" description="Helical" evidence="1">
    <location>
        <begin position="12"/>
        <end position="29"/>
    </location>
</feature>
<dbReference type="AlphaFoldDB" id="A0A6C0BWD8"/>
<proteinExistence type="predicted"/>
<feature type="transmembrane region" description="Helical" evidence="1">
    <location>
        <begin position="41"/>
        <end position="63"/>
    </location>
</feature>
<keyword evidence="1" id="KW-0812">Transmembrane</keyword>
<keyword evidence="1" id="KW-1133">Transmembrane helix</keyword>
<protein>
    <submittedName>
        <fullName evidence="2">Uncharacterized protein</fullName>
    </submittedName>
</protein>
<accession>A0A6C0BWD8</accession>
<evidence type="ECO:0000313" key="2">
    <source>
        <dbReference type="EMBL" id="QHS96637.1"/>
    </source>
</evidence>
<reference evidence="2" key="1">
    <citation type="journal article" date="2020" name="Nature">
        <title>Giant virus diversity and host interactions through global metagenomics.</title>
        <authorList>
            <person name="Schulz F."/>
            <person name="Roux S."/>
            <person name="Paez-Espino D."/>
            <person name="Jungbluth S."/>
            <person name="Walsh D.A."/>
            <person name="Denef V.J."/>
            <person name="McMahon K.D."/>
            <person name="Konstantinidis K.T."/>
            <person name="Eloe-Fadrosh E.A."/>
            <person name="Kyrpides N.C."/>
            <person name="Woyke T."/>
        </authorList>
    </citation>
    <scope>NUCLEOTIDE SEQUENCE</scope>
    <source>
        <strain evidence="2">GVMAG-M-3300020166-18</strain>
    </source>
</reference>
<feature type="transmembrane region" description="Helical" evidence="1">
    <location>
        <begin position="89"/>
        <end position="110"/>
    </location>
</feature>
<sequence>MNITFLNFYMSSLRNMFLLSSIAIGLVGFSDRFSYKKRQLVKIFAIGVLLMAILMGNTSTNIFKEIHLKNMNSDELTPSDKIILEQSRIFPLFAYTYSGVLAVLIVTLVLKMLKNLHIK</sequence>